<evidence type="ECO:0000256" key="1">
    <source>
        <dbReference type="ARBA" id="ARBA00010641"/>
    </source>
</evidence>
<dbReference type="Gene3D" id="1.10.10.10">
    <property type="entry name" value="Winged helix-like DNA-binding domain superfamily/Winged helix DNA-binding domain"/>
    <property type="match status" value="1"/>
</dbReference>
<keyword evidence="4" id="KW-0804">Transcription</keyword>
<dbReference type="InterPro" id="IPR014284">
    <property type="entry name" value="RNA_pol_sigma-70_dom"/>
</dbReference>
<proteinExistence type="inferred from homology"/>
<evidence type="ECO:0000256" key="3">
    <source>
        <dbReference type="ARBA" id="ARBA00023082"/>
    </source>
</evidence>
<accession>A0A7C9FAW8</accession>
<dbReference type="PANTHER" id="PTHR43133">
    <property type="entry name" value="RNA POLYMERASE ECF-TYPE SIGMA FACTO"/>
    <property type="match status" value="1"/>
</dbReference>
<sequence length="200" mass="23655">MQKPLLSTSSEDHEVIWKRTLAGHVSAFETLMDSHFRLLFEYGLKFSDDEEFVKDNIQDLFLYVWEKRRNLNTNIPVKPYLMASLRRMMHRASNTALVYNPSLENHPTLFDVKFSVEKEYIRRETTRLMSLKLKTTLEKLPPRQKEVVYLKFFQELNRDQIATVMNISPQTVSNLLQIAMKQLRKHWKAQFATSSLMLAN</sequence>
<dbReference type="InterPro" id="IPR013324">
    <property type="entry name" value="RNA_pol_sigma_r3/r4-like"/>
</dbReference>
<dbReference type="InterPro" id="IPR039425">
    <property type="entry name" value="RNA_pol_sigma-70-like"/>
</dbReference>
<evidence type="ECO:0000256" key="2">
    <source>
        <dbReference type="ARBA" id="ARBA00023015"/>
    </source>
</evidence>
<dbReference type="GO" id="GO:0003677">
    <property type="term" value="F:DNA binding"/>
    <property type="evidence" value="ECO:0007669"/>
    <property type="project" value="InterPro"/>
</dbReference>
<comment type="caution">
    <text evidence="6">The sequence shown here is derived from an EMBL/GenBank/DDBJ whole genome shotgun (WGS) entry which is preliminary data.</text>
</comment>
<name>A0A7C9FAW8_9BACT</name>
<dbReference type="CDD" id="cd06171">
    <property type="entry name" value="Sigma70_r4"/>
    <property type="match status" value="1"/>
</dbReference>
<reference evidence="6 7" key="1">
    <citation type="submission" date="2019-10" db="EMBL/GenBank/DDBJ databases">
        <title>Draft Genome Sequence of Cytophagaceae sp. SJW1-29.</title>
        <authorList>
            <person name="Choi A."/>
        </authorList>
    </citation>
    <scope>NUCLEOTIDE SEQUENCE [LARGE SCALE GENOMIC DNA]</scope>
    <source>
        <strain evidence="6 7">SJW1-29</strain>
    </source>
</reference>
<keyword evidence="3" id="KW-0731">Sigma factor</keyword>
<dbReference type="Pfam" id="PF08281">
    <property type="entry name" value="Sigma70_r4_2"/>
    <property type="match status" value="1"/>
</dbReference>
<evidence type="ECO:0000313" key="7">
    <source>
        <dbReference type="Proteomes" id="UP000479293"/>
    </source>
</evidence>
<organism evidence="6 7">
    <name type="scientific">Salmonirosea aquatica</name>
    <dbReference type="NCBI Taxonomy" id="2654236"/>
    <lineage>
        <taxon>Bacteria</taxon>
        <taxon>Pseudomonadati</taxon>
        <taxon>Bacteroidota</taxon>
        <taxon>Cytophagia</taxon>
        <taxon>Cytophagales</taxon>
        <taxon>Spirosomataceae</taxon>
        <taxon>Salmonirosea</taxon>
    </lineage>
</organism>
<dbReference type="GO" id="GO:0016987">
    <property type="term" value="F:sigma factor activity"/>
    <property type="evidence" value="ECO:0007669"/>
    <property type="project" value="UniProtKB-KW"/>
</dbReference>
<dbReference type="GO" id="GO:0006352">
    <property type="term" value="P:DNA-templated transcription initiation"/>
    <property type="evidence" value="ECO:0007669"/>
    <property type="project" value="InterPro"/>
</dbReference>
<dbReference type="Proteomes" id="UP000479293">
    <property type="component" value="Unassembled WGS sequence"/>
</dbReference>
<dbReference type="InterPro" id="IPR013249">
    <property type="entry name" value="RNA_pol_sigma70_r4_t2"/>
</dbReference>
<dbReference type="AlphaFoldDB" id="A0A7C9FAW8"/>
<dbReference type="InterPro" id="IPR013325">
    <property type="entry name" value="RNA_pol_sigma_r2"/>
</dbReference>
<dbReference type="SUPFAM" id="SSF88659">
    <property type="entry name" value="Sigma3 and sigma4 domains of RNA polymerase sigma factors"/>
    <property type="match status" value="1"/>
</dbReference>
<dbReference type="SUPFAM" id="SSF88946">
    <property type="entry name" value="Sigma2 domain of RNA polymerase sigma factors"/>
    <property type="match status" value="1"/>
</dbReference>
<evidence type="ECO:0000259" key="5">
    <source>
        <dbReference type="Pfam" id="PF08281"/>
    </source>
</evidence>
<keyword evidence="7" id="KW-1185">Reference proteome</keyword>
<evidence type="ECO:0000256" key="4">
    <source>
        <dbReference type="ARBA" id="ARBA00023163"/>
    </source>
</evidence>
<comment type="similarity">
    <text evidence="1">Belongs to the sigma-70 factor family. ECF subfamily.</text>
</comment>
<protein>
    <submittedName>
        <fullName evidence="6">Sigma-70 family RNA polymerase sigma factor</fullName>
    </submittedName>
</protein>
<evidence type="ECO:0000313" key="6">
    <source>
        <dbReference type="EMBL" id="MPR36084.1"/>
    </source>
</evidence>
<dbReference type="Gene3D" id="1.10.1740.10">
    <property type="match status" value="1"/>
</dbReference>
<dbReference type="PANTHER" id="PTHR43133:SF46">
    <property type="entry name" value="RNA POLYMERASE SIGMA-70 FACTOR ECF SUBFAMILY"/>
    <property type="match status" value="1"/>
</dbReference>
<dbReference type="NCBIfam" id="TIGR02937">
    <property type="entry name" value="sigma70-ECF"/>
    <property type="match status" value="1"/>
</dbReference>
<keyword evidence="2" id="KW-0805">Transcription regulation</keyword>
<gene>
    <name evidence="6" type="ORF">GBK04_22735</name>
</gene>
<dbReference type="InterPro" id="IPR036388">
    <property type="entry name" value="WH-like_DNA-bd_sf"/>
</dbReference>
<feature type="domain" description="RNA polymerase sigma factor 70 region 4 type 2" evidence="5">
    <location>
        <begin position="132"/>
        <end position="183"/>
    </location>
</feature>
<dbReference type="RefSeq" id="WP_152763687.1">
    <property type="nucleotide sequence ID" value="NZ_WHLY01000002.1"/>
</dbReference>
<dbReference type="EMBL" id="WHLY01000002">
    <property type="protein sequence ID" value="MPR36084.1"/>
    <property type="molecule type" value="Genomic_DNA"/>
</dbReference>